<evidence type="ECO:0000313" key="2">
    <source>
        <dbReference type="EMBL" id="MBC5714375.1"/>
    </source>
</evidence>
<keyword evidence="3" id="KW-1185">Reference proteome</keyword>
<name>A0A923LQA7_9FIRM</name>
<gene>
    <name evidence="2" type="ORF">H8S17_09150</name>
</gene>
<dbReference type="AlphaFoldDB" id="A0A923LQA7"/>
<accession>A0A923LQA7</accession>
<protein>
    <submittedName>
        <fullName evidence="2">Beta-propeller domain-containing protein</fullName>
    </submittedName>
</protein>
<keyword evidence="1" id="KW-1133">Transmembrane helix</keyword>
<keyword evidence="1" id="KW-0812">Transmembrane</keyword>
<dbReference type="RefSeq" id="WP_186867079.1">
    <property type="nucleotide sequence ID" value="NZ_JACOPH010000006.1"/>
</dbReference>
<evidence type="ECO:0000256" key="1">
    <source>
        <dbReference type="SAM" id="Phobius"/>
    </source>
</evidence>
<comment type="caution">
    <text evidence="2">The sequence shown here is derived from an EMBL/GenBank/DDBJ whole genome shotgun (WGS) entry which is preliminary data.</text>
</comment>
<proteinExistence type="predicted"/>
<evidence type="ECO:0000313" key="3">
    <source>
        <dbReference type="Proteomes" id="UP000606720"/>
    </source>
</evidence>
<dbReference type="EMBL" id="JACOPH010000006">
    <property type="protein sequence ID" value="MBC5714375.1"/>
    <property type="molecule type" value="Genomic_DNA"/>
</dbReference>
<keyword evidence="1" id="KW-0472">Membrane</keyword>
<dbReference type="InterPro" id="IPR019198">
    <property type="entry name" value="Beta_propeller_containing"/>
</dbReference>
<reference evidence="2" key="1">
    <citation type="submission" date="2020-08" db="EMBL/GenBank/DDBJ databases">
        <title>Genome public.</title>
        <authorList>
            <person name="Liu C."/>
            <person name="Sun Q."/>
        </authorList>
    </citation>
    <scope>NUCLEOTIDE SEQUENCE</scope>
    <source>
        <strain evidence="2">BX1005</strain>
    </source>
</reference>
<organism evidence="2 3">
    <name type="scientific">Roseburia zhanii</name>
    <dbReference type="NCBI Taxonomy" id="2763064"/>
    <lineage>
        <taxon>Bacteria</taxon>
        <taxon>Bacillati</taxon>
        <taxon>Bacillota</taxon>
        <taxon>Clostridia</taxon>
        <taxon>Lachnospirales</taxon>
        <taxon>Lachnospiraceae</taxon>
        <taxon>Roseburia</taxon>
    </lineage>
</organism>
<dbReference type="Proteomes" id="UP000606720">
    <property type="component" value="Unassembled WGS sequence"/>
</dbReference>
<sequence length="698" mass="78595">MTEKELLQKIQDSADSVNIPDSLSPDHIADQLSYADTHRSHHIFLFSKKEKAVEHMHRHPLIPAVYYRTAVVCILCIILTAAAWNSHTILPDENTSPLPDYSDTETVLDAAADTSGNTLQTEHIKQNAGSLYTIAKSEEEVYNILKNSADTMDKEILYSTRKDGATVESSVEDSVSNTYSSTNLQTQGVDEADRVKTDRHYIYTVTGSKILITDTTDGHLQTISSITPELEASDSLVEFYVDGSHLLLIVQHYDTSIQTSVDITESSTEDSIDPGFMPLTNDKDITSYSMETTSQTILYTYSISDPAQPVLEGTYTQDGNYYTSRKIDDILYLFTDQNLSSQISYISPKGEFIPCINDEKIPYNDIYLTDDGRNGLILSSVNLNHPDEIVDKLMILHNYVNIYVGNDRIYLYNSKYNDDSLSQTVTELAGFSMKNGILNAVSAASVNGEILDTFAINENQQCLRLLTTSYDNSGNPSNNLYIFDDKMKLTGSLTNIADGEEIYAARYFDNTAYFITYRNTDPLFVADLSDPSDPKILGSLEVTGFSEYLQLWDDQKLLGIGYETDPDSGVTKGLKMVMFDISDPMNLKVIDSIVLDNYIYSPALYDYKCVLADASANLIGFTMELKNTDSKYSFDYGLYSWENNHFTKKLNVNLTDHTAYENLRGMYINDHFYLADFHQIISFDRTTDYQKTDELLLK</sequence>
<dbReference type="Pfam" id="PF09826">
    <property type="entry name" value="Beta_propel"/>
    <property type="match status" value="1"/>
</dbReference>
<feature type="transmembrane region" description="Helical" evidence="1">
    <location>
        <begin position="65"/>
        <end position="84"/>
    </location>
</feature>